<keyword evidence="9" id="KW-1185">Reference proteome</keyword>
<reference evidence="8 9" key="1">
    <citation type="submission" date="2019-09" db="EMBL/GenBank/DDBJ databases">
        <title>Bird 10,000 Genomes (B10K) Project - Family phase.</title>
        <authorList>
            <person name="Zhang G."/>
        </authorList>
    </citation>
    <scope>NUCLEOTIDE SEQUENCE [LARGE SCALE GENOMIC DNA]</scope>
    <source>
        <strain evidence="8">B10K-DU-001-72</strain>
        <tissue evidence="8">Muscle</tissue>
    </source>
</reference>
<dbReference type="GO" id="GO:0016787">
    <property type="term" value="F:hydrolase activity"/>
    <property type="evidence" value="ECO:0007669"/>
    <property type="project" value="UniProtKB-KW"/>
</dbReference>
<feature type="domain" description="Reverse transcriptase thumb" evidence="7">
    <location>
        <begin position="2"/>
        <end position="49"/>
    </location>
</feature>
<proteinExistence type="predicted"/>
<comment type="caution">
    <text evidence="8">The sequence shown here is derived from an EMBL/GenBank/DDBJ whole genome shotgun (WGS) entry which is preliminary data.</text>
</comment>
<dbReference type="InterPro" id="IPR010661">
    <property type="entry name" value="RVT_thumb"/>
</dbReference>
<dbReference type="PANTHER" id="PTHR41694:SF3">
    <property type="entry name" value="RNA-DIRECTED DNA POLYMERASE-RELATED"/>
    <property type="match status" value="1"/>
</dbReference>
<dbReference type="EMBL" id="VYXB01005896">
    <property type="protein sequence ID" value="NWS17210.1"/>
    <property type="molecule type" value="Genomic_DNA"/>
</dbReference>
<organism evidence="8 9">
    <name type="scientific">Pachyramphus minor</name>
    <dbReference type="NCBI Taxonomy" id="369605"/>
    <lineage>
        <taxon>Eukaryota</taxon>
        <taxon>Metazoa</taxon>
        <taxon>Chordata</taxon>
        <taxon>Craniata</taxon>
        <taxon>Vertebrata</taxon>
        <taxon>Euteleostomi</taxon>
        <taxon>Archelosauria</taxon>
        <taxon>Archosauria</taxon>
        <taxon>Dinosauria</taxon>
        <taxon>Saurischia</taxon>
        <taxon>Theropoda</taxon>
        <taxon>Coelurosauria</taxon>
        <taxon>Aves</taxon>
        <taxon>Neognathae</taxon>
        <taxon>Neoaves</taxon>
        <taxon>Telluraves</taxon>
        <taxon>Australaves</taxon>
        <taxon>Passeriformes</taxon>
        <taxon>Tyrannidae</taxon>
        <taxon>Pachyramphus</taxon>
    </lineage>
</organism>
<evidence type="ECO:0000313" key="8">
    <source>
        <dbReference type="EMBL" id="NWS17210.1"/>
    </source>
</evidence>
<evidence type="ECO:0000256" key="3">
    <source>
        <dbReference type="ARBA" id="ARBA00022722"/>
    </source>
</evidence>
<keyword evidence="3" id="KW-0540">Nuclease</keyword>
<evidence type="ECO:0000256" key="1">
    <source>
        <dbReference type="ARBA" id="ARBA00022679"/>
    </source>
</evidence>
<dbReference type="Proteomes" id="UP000525089">
    <property type="component" value="Unassembled WGS sequence"/>
</dbReference>
<dbReference type="GO" id="GO:0003964">
    <property type="term" value="F:RNA-directed DNA polymerase activity"/>
    <property type="evidence" value="ECO:0007669"/>
    <property type="project" value="UniProtKB-KW"/>
</dbReference>
<keyword evidence="5" id="KW-0378">Hydrolase</keyword>
<evidence type="ECO:0000256" key="4">
    <source>
        <dbReference type="ARBA" id="ARBA00022759"/>
    </source>
</evidence>
<dbReference type="Pfam" id="PF06817">
    <property type="entry name" value="RVT_thumb"/>
    <property type="match status" value="1"/>
</dbReference>
<dbReference type="GO" id="GO:0035613">
    <property type="term" value="F:RNA stem-loop binding"/>
    <property type="evidence" value="ECO:0007669"/>
    <property type="project" value="TreeGrafter"/>
</dbReference>
<evidence type="ECO:0000256" key="2">
    <source>
        <dbReference type="ARBA" id="ARBA00022695"/>
    </source>
</evidence>
<feature type="non-terminal residue" evidence="8">
    <location>
        <position position="99"/>
    </location>
</feature>
<evidence type="ECO:0000313" key="9">
    <source>
        <dbReference type="Proteomes" id="UP000525089"/>
    </source>
</evidence>
<feature type="non-terminal residue" evidence="8">
    <location>
        <position position="1"/>
    </location>
</feature>
<accession>A0A7K5DA61</accession>
<keyword evidence="4" id="KW-0255">Endonuclease</keyword>
<dbReference type="Gene3D" id="3.30.70.270">
    <property type="match status" value="1"/>
</dbReference>
<protein>
    <submittedName>
        <fullName evidence="8">POK18 protein</fullName>
    </submittedName>
</protein>
<keyword evidence="6" id="KW-0695">RNA-directed DNA polymerase</keyword>
<gene>
    <name evidence="8" type="primary">Ervk18_2</name>
    <name evidence="8" type="ORF">PACMIN_R15465</name>
</gene>
<sequence>VQKFAGTINWLRQYLGLTTFQIQPLIDLLRGDTDLTAPRSLTPQVKQTIALVEQAIQLKHVWRIDTNIAFQVFVRIENMILFAMITQWNPKWGDPLHVL</sequence>
<name>A0A7K5DA61_9TYRA</name>
<dbReference type="GO" id="GO:0004519">
    <property type="term" value="F:endonuclease activity"/>
    <property type="evidence" value="ECO:0007669"/>
    <property type="project" value="UniProtKB-KW"/>
</dbReference>
<dbReference type="PANTHER" id="PTHR41694">
    <property type="entry name" value="ENDOGENOUS RETROVIRUS GROUP K MEMBER POL PROTEIN"/>
    <property type="match status" value="1"/>
</dbReference>
<dbReference type="SUPFAM" id="SSF56672">
    <property type="entry name" value="DNA/RNA polymerases"/>
    <property type="match status" value="1"/>
</dbReference>
<dbReference type="InterPro" id="IPR043128">
    <property type="entry name" value="Rev_trsase/Diguanyl_cyclase"/>
</dbReference>
<keyword evidence="2" id="KW-0548">Nucleotidyltransferase</keyword>
<dbReference type="InterPro" id="IPR043502">
    <property type="entry name" value="DNA/RNA_pol_sf"/>
</dbReference>
<evidence type="ECO:0000259" key="7">
    <source>
        <dbReference type="Pfam" id="PF06817"/>
    </source>
</evidence>
<evidence type="ECO:0000256" key="5">
    <source>
        <dbReference type="ARBA" id="ARBA00022801"/>
    </source>
</evidence>
<keyword evidence="1" id="KW-0808">Transferase</keyword>
<evidence type="ECO:0000256" key="6">
    <source>
        <dbReference type="ARBA" id="ARBA00022918"/>
    </source>
</evidence>
<dbReference type="AlphaFoldDB" id="A0A7K5DA61"/>